<accession>A0ABR7M5W9</accession>
<dbReference type="InterPro" id="IPR047698">
    <property type="entry name" value="ArsF-like"/>
</dbReference>
<dbReference type="NCBIfam" id="NF040494">
    <property type="entry name" value="nitrored_ArsF"/>
    <property type="match status" value="1"/>
</dbReference>
<evidence type="ECO:0000313" key="2">
    <source>
        <dbReference type="EMBL" id="MBC6490414.1"/>
    </source>
</evidence>
<name>A0ABR7M5W9_9BACT</name>
<keyword evidence="1" id="KW-0732">Signal</keyword>
<proteinExistence type="predicted"/>
<dbReference type="RefSeq" id="WP_187255717.1">
    <property type="nucleotide sequence ID" value="NZ_JBHULF010000006.1"/>
</dbReference>
<keyword evidence="3" id="KW-1185">Reference proteome</keyword>
<gene>
    <name evidence="2" type="ORF">BC349_05525</name>
</gene>
<protein>
    <recommendedName>
        <fullName evidence="4">Thioredoxin domain-containing protein</fullName>
    </recommendedName>
</protein>
<feature type="signal peptide" evidence="1">
    <location>
        <begin position="1"/>
        <end position="22"/>
    </location>
</feature>
<reference evidence="2 3" key="1">
    <citation type="submission" date="2016-07" db="EMBL/GenBank/DDBJ databases">
        <title>Genome analysis of Flavihumibacter stibioxidans YS-17.</title>
        <authorList>
            <person name="Shi K."/>
            <person name="Han Y."/>
            <person name="Wang G."/>
        </authorList>
    </citation>
    <scope>NUCLEOTIDE SEQUENCE [LARGE SCALE GENOMIC DNA]</scope>
    <source>
        <strain evidence="2 3">YS-17</strain>
    </source>
</reference>
<dbReference type="Proteomes" id="UP000765802">
    <property type="component" value="Unassembled WGS sequence"/>
</dbReference>
<dbReference type="EMBL" id="MBUA01000001">
    <property type="protein sequence ID" value="MBC6490414.1"/>
    <property type="molecule type" value="Genomic_DNA"/>
</dbReference>
<organism evidence="2 3">
    <name type="scientific">Flavihumibacter stibioxidans</name>
    <dbReference type="NCBI Taxonomy" id="1834163"/>
    <lineage>
        <taxon>Bacteria</taxon>
        <taxon>Pseudomonadati</taxon>
        <taxon>Bacteroidota</taxon>
        <taxon>Chitinophagia</taxon>
        <taxon>Chitinophagales</taxon>
        <taxon>Chitinophagaceae</taxon>
        <taxon>Flavihumibacter</taxon>
    </lineage>
</organism>
<evidence type="ECO:0000313" key="3">
    <source>
        <dbReference type="Proteomes" id="UP000765802"/>
    </source>
</evidence>
<comment type="caution">
    <text evidence="2">The sequence shown here is derived from an EMBL/GenBank/DDBJ whole genome shotgun (WGS) entry which is preliminary data.</text>
</comment>
<feature type="chain" id="PRO_5046697176" description="Thioredoxin domain-containing protein" evidence="1">
    <location>
        <begin position="23"/>
        <end position="132"/>
    </location>
</feature>
<evidence type="ECO:0008006" key="4">
    <source>
        <dbReference type="Google" id="ProtNLM"/>
    </source>
</evidence>
<evidence type="ECO:0000256" key="1">
    <source>
        <dbReference type="SAM" id="SignalP"/>
    </source>
</evidence>
<sequence length="132" mass="14876">MKQIAFILMAVFATMTITKTNAQTGKQTAAAIIQVIQFHSEHRCVTCMKIETLTKATLAKSFPSIPFKLYNVDDKANVKFAEQFEATGTALFLYNPKTGKKKDLTDFAFMKAGDEMKFEAELKKYIEDFIKG</sequence>